<keyword evidence="1" id="KW-1133">Transmembrane helix</keyword>
<name>A0A1H5YX34_9RHOB</name>
<accession>A0A1H5YX34</accession>
<feature type="transmembrane region" description="Helical" evidence="1">
    <location>
        <begin position="365"/>
        <end position="391"/>
    </location>
</feature>
<keyword evidence="1" id="KW-0472">Membrane</keyword>
<dbReference type="PANTHER" id="PTHR37422:SF13">
    <property type="entry name" value="LIPOPOLYSACCHARIDE BIOSYNTHESIS PROTEIN PA4999-RELATED"/>
    <property type="match status" value="1"/>
</dbReference>
<dbReference type="InterPro" id="IPR051533">
    <property type="entry name" value="WaaL-like"/>
</dbReference>
<organism evidence="2 3">
    <name type="scientific">Thalassococcus halodurans</name>
    <dbReference type="NCBI Taxonomy" id="373675"/>
    <lineage>
        <taxon>Bacteria</taxon>
        <taxon>Pseudomonadati</taxon>
        <taxon>Pseudomonadota</taxon>
        <taxon>Alphaproteobacteria</taxon>
        <taxon>Rhodobacterales</taxon>
        <taxon>Roseobacteraceae</taxon>
        <taxon>Thalassococcus</taxon>
    </lineage>
</organism>
<feature type="transmembrane region" description="Helical" evidence="1">
    <location>
        <begin position="153"/>
        <end position="171"/>
    </location>
</feature>
<feature type="transmembrane region" description="Helical" evidence="1">
    <location>
        <begin position="85"/>
        <end position="104"/>
    </location>
</feature>
<keyword evidence="3" id="KW-1185">Reference proteome</keyword>
<dbReference type="Proteomes" id="UP000236752">
    <property type="component" value="Unassembled WGS sequence"/>
</dbReference>
<dbReference type="EMBL" id="FNUZ01000003">
    <property type="protein sequence ID" value="SEG28340.1"/>
    <property type="molecule type" value="Genomic_DNA"/>
</dbReference>
<reference evidence="2 3" key="1">
    <citation type="submission" date="2016-10" db="EMBL/GenBank/DDBJ databases">
        <authorList>
            <person name="de Groot N.N."/>
        </authorList>
    </citation>
    <scope>NUCLEOTIDE SEQUENCE [LARGE SCALE GENOMIC DNA]</scope>
    <source>
        <strain evidence="2 3">DSM 26915</strain>
    </source>
</reference>
<evidence type="ECO:0000313" key="3">
    <source>
        <dbReference type="Proteomes" id="UP000236752"/>
    </source>
</evidence>
<dbReference type="RefSeq" id="WP_103910613.1">
    <property type="nucleotide sequence ID" value="NZ_FNUZ01000003.1"/>
</dbReference>
<gene>
    <name evidence="2" type="ORF">SAMN04488045_2291</name>
</gene>
<feature type="transmembrane region" description="Helical" evidence="1">
    <location>
        <begin position="6"/>
        <end position="22"/>
    </location>
</feature>
<protein>
    <recommendedName>
        <fullName evidence="4">O-antigen ligase like membrane protein</fullName>
    </recommendedName>
</protein>
<sequence length="465" mass="52774">MPNPLAYLMLAAWPFITVVLFRRYEPSRALIISLLGGYLFLPEPPAAFDLPLFPPFTKHSLPAMTAFFILLFSKDQEFRILPENRIAKGLVLVFIFSPILTVLNNGESITWGLTYIPALGIKDAIALPMQQFLFLLPFLLARQLLSTRDTQQELLTAIVIGGLIYSVLMLIEVRLSPQLNNWIYGYYQHFFGQSIRFGGFRPVVFLYHGLWVAFFAMTAAVSAFALWRMSEGTSRSKYLFIGLYLSAVVVLAKSFGALLFLMALVPCVVLLSRMMQIKLAIALAALALAYPNLKAVDLVPQDAILAQFDKIDEDRGNSLRFRFMNEDALLERAMDKPAFGWGSWGRNQIYDQVTGELVTVSDGRWIIVFGVYGWIGFLAEFGLLTLPIFLLWQQARRLSETQITPLIAPMSLILAFNVFDMLPNATLTPLTWLMAGALTGYAERLRHRKTEQRKRTYEMKWRPIL</sequence>
<proteinExistence type="predicted"/>
<evidence type="ECO:0000256" key="1">
    <source>
        <dbReference type="SAM" id="Phobius"/>
    </source>
</evidence>
<keyword evidence="1" id="KW-0812">Transmembrane</keyword>
<feature type="transmembrane region" description="Helical" evidence="1">
    <location>
        <begin position="205"/>
        <end position="227"/>
    </location>
</feature>
<feature type="transmembrane region" description="Helical" evidence="1">
    <location>
        <begin position="124"/>
        <end position="141"/>
    </location>
</feature>
<feature type="transmembrane region" description="Helical" evidence="1">
    <location>
        <begin position="239"/>
        <end position="265"/>
    </location>
</feature>
<dbReference type="AlphaFoldDB" id="A0A1H5YX34"/>
<evidence type="ECO:0000313" key="2">
    <source>
        <dbReference type="EMBL" id="SEG28340.1"/>
    </source>
</evidence>
<dbReference type="PANTHER" id="PTHR37422">
    <property type="entry name" value="TEICHURONIC ACID BIOSYNTHESIS PROTEIN TUAE"/>
    <property type="match status" value="1"/>
</dbReference>
<evidence type="ECO:0008006" key="4">
    <source>
        <dbReference type="Google" id="ProtNLM"/>
    </source>
</evidence>
<dbReference type="OrthoDB" id="7595044at2"/>